<dbReference type="EMBL" id="MBTG01000001">
    <property type="protein sequence ID" value="OPH61768.1"/>
    <property type="molecule type" value="Genomic_DNA"/>
</dbReference>
<reference evidence="2" key="1">
    <citation type="submission" date="2016-07" db="EMBL/GenBank/DDBJ databases">
        <authorList>
            <person name="Florea S."/>
            <person name="Webb J.S."/>
            <person name="Jaromczyk J."/>
            <person name="Schardl C.L."/>
        </authorList>
    </citation>
    <scope>NUCLEOTIDE SEQUENCE [LARGE SCALE GENOMIC DNA]</scope>
    <source>
        <strain evidence="2">CY1</strain>
    </source>
</reference>
<sequence>MYNLYINKTEGKIEIKPLRKVFQNLSSTITEEVTRYNEVYYFCTKKKPLVEFAEQKKQEWIIELENELIKLKNIQIT</sequence>
<protein>
    <submittedName>
        <fullName evidence="1">Uncharacterized protein</fullName>
    </submittedName>
</protein>
<evidence type="ECO:0000313" key="1">
    <source>
        <dbReference type="EMBL" id="OPH61768.1"/>
    </source>
</evidence>
<comment type="caution">
    <text evidence="1">The sequence shown here is derived from an EMBL/GenBank/DDBJ whole genome shotgun (WGS) entry which is preliminary data.</text>
</comment>
<keyword evidence="2" id="KW-1185">Reference proteome</keyword>
<proteinExistence type="predicted"/>
<gene>
    <name evidence="1" type="ORF">BC351_00570</name>
</gene>
<accession>A0A1V4HSK8</accession>
<evidence type="ECO:0000313" key="2">
    <source>
        <dbReference type="Proteomes" id="UP000190626"/>
    </source>
</evidence>
<dbReference type="STRING" id="1469647.BC351_00570"/>
<dbReference type="Proteomes" id="UP000190626">
    <property type="component" value="Unassembled WGS sequence"/>
</dbReference>
<dbReference type="AlphaFoldDB" id="A0A1V4HSK8"/>
<name>A0A1V4HSK8_9BACL</name>
<organism evidence="1 2">
    <name type="scientific">Paenibacillus ferrarius</name>
    <dbReference type="NCBI Taxonomy" id="1469647"/>
    <lineage>
        <taxon>Bacteria</taxon>
        <taxon>Bacillati</taxon>
        <taxon>Bacillota</taxon>
        <taxon>Bacilli</taxon>
        <taxon>Bacillales</taxon>
        <taxon>Paenibacillaceae</taxon>
        <taxon>Paenibacillus</taxon>
    </lineage>
</organism>